<feature type="compositionally biased region" description="Low complexity" evidence="1">
    <location>
        <begin position="126"/>
        <end position="141"/>
    </location>
</feature>
<organism evidence="2 3">
    <name type="scientific">Inhella inkyongensis</name>
    <dbReference type="NCBI Taxonomy" id="392593"/>
    <lineage>
        <taxon>Bacteria</taxon>
        <taxon>Pseudomonadati</taxon>
        <taxon>Pseudomonadota</taxon>
        <taxon>Betaproteobacteria</taxon>
        <taxon>Burkholderiales</taxon>
        <taxon>Sphaerotilaceae</taxon>
        <taxon>Inhella</taxon>
    </lineage>
</organism>
<keyword evidence="2" id="KW-0238">DNA-binding</keyword>
<proteinExistence type="predicted"/>
<name>A0A840RYC1_9BURK</name>
<dbReference type="Proteomes" id="UP000554837">
    <property type="component" value="Unassembled WGS sequence"/>
</dbReference>
<feature type="region of interest" description="Disordered" evidence="1">
    <location>
        <begin position="116"/>
        <end position="156"/>
    </location>
</feature>
<evidence type="ECO:0000256" key="1">
    <source>
        <dbReference type="SAM" id="MobiDB-lite"/>
    </source>
</evidence>
<sequence>MKTLGSQWQQLDASDQEKWLTVAARYPKLEAEEQQRLQARMAQWAQMSPAQRTQVRIGWQDAQRVKPQERQAKWERYQALTEEQREALKLRASQRPARLIVPAAGQSLPPLMAQARAGVSTITPGSRSAPSPLHPLPLSRLDPQTLLPKSGTPHKQ</sequence>
<dbReference type="AlphaFoldDB" id="A0A840RYC1"/>
<evidence type="ECO:0000313" key="3">
    <source>
        <dbReference type="Proteomes" id="UP000554837"/>
    </source>
</evidence>
<gene>
    <name evidence="2" type="ORF">HNQ51_001010</name>
</gene>
<evidence type="ECO:0000313" key="2">
    <source>
        <dbReference type="EMBL" id="MBB5203717.1"/>
    </source>
</evidence>
<comment type="caution">
    <text evidence="2">The sequence shown here is derived from an EMBL/GenBank/DDBJ whole genome shotgun (WGS) entry which is preliminary data.</text>
</comment>
<keyword evidence="3" id="KW-1185">Reference proteome</keyword>
<reference evidence="2 3" key="1">
    <citation type="submission" date="2020-08" db="EMBL/GenBank/DDBJ databases">
        <title>Genomic Encyclopedia of Type Strains, Phase IV (KMG-IV): sequencing the most valuable type-strain genomes for metagenomic binning, comparative biology and taxonomic classification.</title>
        <authorList>
            <person name="Goeker M."/>
        </authorList>
    </citation>
    <scope>NUCLEOTIDE SEQUENCE [LARGE SCALE GENOMIC DNA]</scope>
    <source>
        <strain evidence="2 3">DSM 23958</strain>
    </source>
</reference>
<dbReference type="EMBL" id="JACHHO010000001">
    <property type="protein sequence ID" value="MBB5203717.1"/>
    <property type="molecule type" value="Genomic_DNA"/>
</dbReference>
<accession>A0A840RYC1</accession>
<dbReference type="Pfam" id="PF11304">
    <property type="entry name" value="DUF3106"/>
    <property type="match status" value="1"/>
</dbReference>
<protein>
    <submittedName>
        <fullName evidence="2">DNA-binding CsgD family transcriptional regulator</fullName>
    </submittedName>
</protein>
<dbReference type="GO" id="GO:0003677">
    <property type="term" value="F:DNA binding"/>
    <property type="evidence" value="ECO:0007669"/>
    <property type="project" value="UniProtKB-KW"/>
</dbReference>
<dbReference type="InterPro" id="IPR021455">
    <property type="entry name" value="DUF3106"/>
</dbReference>